<gene>
    <name evidence="2" type="ORF">BGC07_09610</name>
</gene>
<accession>A0ABX3A3A2</accession>
<evidence type="ECO:0000313" key="2">
    <source>
        <dbReference type="EMBL" id="ODN43119.1"/>
    </source>
</evidence>
<keyword evidence="3" id="KW-1185">Reference proteome</keyword>
<evidence type="ECO:0008006" key="4">
    <source>
        <dbReference type="Google" id="ProtNLM"/>
    </source>
</evidence>
<dbReference type="RefSeq" id="WP_069312918.1">
    <property type="nucleotide sequence ID" value="NZ_MDTU01000001.1"/>
</dbReference>
<proteinExistence type="predicted"/>
<keyword evidence="1" id="KW-0812">Transmembrane</keyword>
<sequence length="173" mass="20324">MLSNIDFYKKLGWFNVVIIGMLSFTMIVMLYLYFNYNKAKTDYFLFLGEVKIDKKVADALKSAHYNYDLLRNKLTVYKLNKINKNVNFIMDVIHKSRTLKQSKIKKIAQEQGAFFDKVSLQLIASVNYLGFIRFLDKLQKSKMQFLIKSYSLSFSGKKNNLVVEMIFNVYGEK</sequence>
<dbReference type="Proteomes" id="UP000094329">
    <property type="component" value="Unassembled WGS sequence"/>
</dbReference>
<keyword evidence="1" id="KW-0472">Membrane</keyword>
<keyword evidence="1" id="KW-1133">Transmembrane helix</keyword>
<protein>
    <recommendedName>
        <fullName evidence="4">Periplasmic protein</fullName>
    </recommendedName>
</protein>
<evidence type="ECO:0000313" key="3">
    <source>
        <dbReference type="Proteomes" id="UP000094329"/>
    </source>
</evidence>
<feature type="transmembrane region" description="Helical" evidence="1">
    <location>
        <begin position="12"/>
        <end position="34"/>
    </location>
</feature>
<dbReference type="EMBL" id="MDTU01000001">
    <property type="protein sequence ID" value="ODN43119.1"/>
    <property type="molecule type" value="Genomic_DNA"/>
</dbReference>
<reference evidence="2 3" key="1">
    <citation type="submission" date="2016-08" db="EMBL/GenBank/DDBJ databases">
        <title>Draft genome sequence of Candidatus Piscirickettsia litoralis, from seawater.</title>
        <authorList>
            <person name="Wan X."/>
            <person name="Lee A.J."/>
            <person name="Hou S."/>
            <person name="Donachie S.P."/>
        </authorList>
    </citation>
    <scope>NUCLEOTIDE SEQUENCE [LARGE SCALE GENOMIC DNA]</scope>
    <source>
        <strain evidence="2 3">Y2</strain>
    </source>
</reference>
<evidence type="ECO:0000256" key="1">
    <source>
        <dbReference type="SAM" id="Phobius"/>
    </source>
</evidence>
<comment type="caution">
    <text evidence="2">The sequence shown here is derived from an EMBL/GenBank/DDBJ whole genome shotgun (WGS) entry which is preliminary data.</text>
</comment>
<organism evidence="2 3">
    <name type="scientific">Piscirickettsia litoralis</name>
    <dbReference type="NCBI Taxonomy" id="1891921"/>
    <lineage>
        <taxon>Bacteria</taxon>
        <taxon>Pseudomonadati</taxon>
        <taxon>Pseudomonadota</taxon>
        <taxon>Gammaproteobacteria</taxon>
        <taxon>Thiotrichales</taxon>
        <taxon>Piscirickettsiaceae</taxon>
        <taxon>Piscirickettsia</taxon>
    </lineage>
</organism>
<feature type="transmembrane region" description="Helical" evidence="1">
    <location>
        <begin position="118"/>
        <end position="135"/>
    </location>
</feature>
<name>A0ABX3A3A2_9GAMM</name>